<accession>Q478M3</accession>
<evidence type="ECO:0000313" key="1">
    <source>
        <dbReference type="EMBL" id="AAZ48708.1"/>
    </source>
</evidence>
<dbReference type="EMBL" id="CP000089">
    <property type="protein sequence ID" value="AAZ48708.1"/>
    <property type="molecule type" value="Genomic_DNA"/>
</dbReference>
<dbReference type="InterPro" id="IPR038530">
    <property type="entry name" value="NiFe-hyd_HybE_sf"/>
</dbReference>
<dbReference type="NCBIfam" id="TIGR03993">
    <property type="entry name" value="hydrog_HybE"/>
    <property type="match status" value="1"/>
</dbReference>
<organism evidence="1">
    <name type="scientific">Dechloromonas aromatica (strain RCB)</name>
    <dbReference type="NCBI Taxonomy" id="159087"/>
    <lineage>
        <taxon>Bacteria</taxon>
        <taxon>Pseudomonadati</taxon>
        <taxon>Pseudomonadota</taxon>
        <taxon>Betaproteobacteria</taxon>
        <taxon>Rhodocyclales</taxon>
        <taxon>Azonexaceae</taxon>
        <taxon>Dechloromonas</taxon>
    </lineage>
</organism>
<sequence length="156" mass="16974">MKVWTTDPSPELVAVFDNIARTRMHDVPICNGKLQVEAVGFQRTADGHWAGAMITPWALNLLRLPAQVDGWPVLAACSKHDWHFPSGNYEFTVAEEASIGNYHLCSLFSPALEFESHEAARLTALAAVHALFGEPLVAPDAAAKPASRRAFLGLGR</sequence>
<name>Q478M3_DECAR</name>
<dbReference type="KEGG" id="dar:Daro_3981"/>
<proteinExistence type="predicted"/>
<dbReference type="eggNOG" id="COG1773">
    <property type="taxonomic scope" value="Bacteria"/>
</dbReference>
<dbReference type="HOGENOM" id="CLU_091699_1_0_4"/>
<dbReference type="AlphaFoldDB" id="Q478M3"/>
<dbReference type="STRING" id="159087.Daro_3981"/>
<reference evidence="1" key="1">
    <citation type="submission" date="2005-08" db="EMBL/GenBank/DDBJ databases">
        <title>Complete sequence of Dechloromonas aromatica RCB.</title>
        <authorList>
            <person name="Salinero K.K."/>
            <person name="Copeland A."/>
            <person name="Lucas S."/>
            <person name="Lapidus A."/>
            <person name="Barry K."/>
            <person name="Detter J.C."/>
            <person name="Glavina T."/>
            <person name="Hammon N."/>
            <person name="Israni S."/>
            <person name="Pitluck S."/>
            <person name="Di Bartolo G."/>
            <person name="Trong S."/>
            <person name="Schmutz J."/>
            <person name="Larimer F."/>
            <person name="Land M."/>
            <person name="Ivanova N."/>
            <person name="Richardson P."/>
        </authorList>
    </citation>
    <scope>NUCLEOTIDE SEQUENCE</scope>
    <source>
        <strain evidence="1">RCB</strain>
    </source>
</reference>
<protein>
    <submittedName>
        <fullName evidence="1">HupJ protein</fullName>
    </submittedName>
</protein>
<gene>
    <name evidence="1" type="ordered locus">Daro_3981</name>
</gene>
<dbReference type="Pfam" id="PF11939">
    <property type="entry name" value="NiFe-hyd_HybE"/>
    <property type="match status" value="1"/>
</dbReference>
<dbReference type="InterPro" id="IPR023994">
    <property type="entry name" value="NiFe-hyd_HybE"/>
</dbReference>
<dbReference type="Gene3D" id="3.30.1460.40">
    <property type="entry name" value="[NiFe]-hydrogenase assembly chaperone, HybE"/>
    <property type="match status" value="1"/>
</dbReference>